<dbReference type="GO" id="GO:0005737">
    <property type="term" value="C:cytoplasm"/>
    <property type="evidence" value="ECO:0007669"/>
    <property type="project" value="TreeGrafter"/>
</dbReference>
<dbReference type="AlphaFoldDB" id="A0A6V7KQN5"/>
<name>A0A6V7KQN5_9HYME</name>
<protein>
    <submittedName>
        <fullName evidence="2">Uncharacterized protein</fullName>
    </submittedName>
</protein>
<evidence type="ECO:0000256" key="1">
    <source>
        <dbReference type="ARBA" id="ARBA00022703"/>
    </source>
</evidence>
<dbReference type="FunFam" id="1.10.1170.10:FF:000003">
    <property type="entry name" value="E3 ubiquitin-protein ligase XIAP"/>
    <property type="match status" value="1"/>
</dbReference>
<dbReference type="SUPFAM" id="SSF57924">
    <property type="entry name" value="Inhibitor of apoptosis (IAP) repeat"/>
    <property type="match status" value="2"/>
</dbReference>
<dbReference type="PANTHER" id="PTHR10044:SF174">
    <property type="entry name" value="DEATH-ASSOCIATED INHIBITOR OF APOPTOSIS 1"/>
    <property type="match status" value="1"/>
</dbReference>
<dbReference type="GO" id="GO:0051726">
    <property type="term" value="P:regulation of cell cycle"/>
    <property type="evidence" value="ECO:0007669"/>
    <property type="project" value="TreeGrafter"/>
</dbReference>
<dbReference type="SMART" id="SM00238">
    <property type="entry name" value="BIR"/>
    <property type="match status" value="2"/>
</dbReference>
<dbReference type="EMBL" id="CADCXW020000262">
    <property type="protein sequence ID" value="CAD1565984.1"/>
    <property type="molecule type" value="Genomic_DNA"/>
</dbReference>
<dbReference type="InterPro" id="IPR001370">
    <property type="entry name" value="BIR_rpt"/>
</dbReference>
<dbReference type="Gene3D" id="1.10.1170.10">
    <property type="entry name" value="Inhibitor Of Apoptosis Protein (2mihbC-IAP-1), Chain A"/>
    <property type="match status" value="2"/>
</dbReference>
<dbReference type="CDD" id="cd00022">
    <property type="entry name" value="BIR"/>
    <property type="match status" value="2"/>
</dbReference>
<dbReference type="GO" id="GO:0043066">
    <property type="term" value="P:negative regulation of apoptotic process"/>
    <property type="evidence" value="ECO:0007669"/>
    <property type="project" value="TreeGrafter"/>
</dbReference>
<dbReference type="GO" id="GO:0005634">
    <property type="term" value="C:nucleus"/>
    <property type="evidence" value="ECO:0007669"/>
    <property type="project" value="TreeGrafter"/>
</dbReference>
<dbReference type="Pfam" id="PF00653">
    <property type="entry name" value="BIR"/>
    <property type="match status" value="2"/>
</dbReference>
<reference evidence="2" key="1">
    <citation type="submission" date="2020-07" db="EMBL/GenBank/DDBJ databases">
        <authorList>
            <person name="Ferguson B K."/>
        </authorList>
    </citation>
    <scope>NUCLEOTIDE SEQUENCE</scope>
    <source>
        <strain evidence="2">L06</strain>
    </source>
</reference>
<organism evidence="2">
    <name type="scientific">Bracon brevicornis</name>
    <dbReference type="NCBI Taxonomy" id="1563983"/>
    <lineage>
        <taxon>Eukaryota</taxon>
        <taxon>Metazoa</taxon>
        <taxon>Ecdysozoa</taxon>
        <taxon>Arthropoda</taxon>
        <taxon>Hexapoda</taxon>
        <taxon>Insecta</taxon>
        <taxon>Pterygota</taxon>
        <taxon>Neoptera</taxon>
        <taxon>Endopterygota</taxon>
        <taxon>Hymenoptera</taxon>
        <taxon>Apocrita</taxon>
        <taxon>Ichneumonoidea</taxon>
        <taxon>Braconidae</taxon>
        <taxon>Braconinae</taxon>
        <taxon>Bracon</taxon>
    </lineage>
</organism>
<dbReference type="GO" id="GO:0006915">
    <property type="term" value="P:apoptotic process"/>
    <property type="evidence" value="ECO:0007669"/>
    <property type="project" value="UniProtKB-KW"/>
</dbReference>
<sequence length="208" mass="24074">MDNYHCLKIRLDSYKDWPTSFISPERLAAAGFYYTGEDDHVKCYECGIEIFDWDEGDDPISDHQRWRPACRFLRQNISTDNNPHLTASTNLVGETRQPDCLSAQLEKLVIPKPKTLAHPEYGSYEARLETFDNWPTSVTQTKEELADAGFYYTGQGDHTPCYFCGGGLKDWEPEDIPWVEHAKWFSRCYSLRIIKGDTFVKKVINKTE</sequence>
<dbReference type="PROSITE" id="PS50143">
    <property type="entry name" value="BIR_REPEAT_2"/>
    <property type="match status" value="2"/>
</dbReference>
<keyword evidence="1" id="KW-0053">Apoptosis</keyword>
<dbReference type="GO" id="GO:0090263">
    <property type="term" value="P:positive regulation of canonical Wnt signaling pathway"/>
    <property type="evidence" value="ECO:0007669"/>
    <property type="project" value="TreeGrafter"/>
</dbReference>
<dbReference type="PROSITE" id="PS01282">
    <property type="entry name" value="BIR_REPEAT_1"/>
    <property type="match status" value="2"/>
</dbReference>
<proteinExistence type="predicted"/>
<evidence type="ECO:0000313" key="2">
    <source>
        <dbReference type="EMBL" id="CAD1565984.1"/>
    </source>
</evidence>
<dbReference type="GO" id="GO:0061630">
    <property type="term" value="F:ubiquitin protein ligase activity"/>
    <property type="evidence" value="ECO:0007669"/>
    <property type="project" value="TreeGrafter"/>
</dbReference>
<dbReference type="InterPro" id="IPR050784">
    <property type="entry name" value="IAP"/>
</dbReference>
<gene>
    <name evidence="2" type="ORF">BBRV_LOCUS85179</name>
</gene>
<accession>A0A6V7KQN5</accession>
<dbReference type="GO" id="GO:0031398">
    <property type="term" value="P:positive regulation of protein ubiquitination"/>
    <property type="evidence" value="ECO:0007669"/>
    <property type="project" value="TreeGrafter"/>
</dbReference>
<dbReference type="GO" id="GO:0043027">
    <property type="term" value="F:cysteine-type endopeptidase inhibitor activity involved in apoptotic process"/>
    <property type="evidence" value="ECO:0007669"/>
    <property type="project" value="TreeGrafter"/>
</dbReference>
<dbReference type="PANTHER" id="PTHR10044">
    <property type="entry name" value="INHIBITOR OF APOPTOSIS"/>
    <property type="match status" value="1"/>
</dbReference>